<gene>
    <name evidence="2" type="ORF">MEDL_68386</name>
</gene>
<dbReference type="GO" id="GO:0008832">
    <property type="term" value="F:dGTPase activity"/>
    <property type="evidence" value="ECO:0007669"/>
    <property type="project" value="TreeGrafter"/>
</dbReference>
<dbReference type="InterPro" id="IPR005135">
    <property type="entry name" value="Endo/exonuclease/phosphatase"/>
</dbReference>
<dbReference type="GO" id="GO:0005634">
    <property type="term" value="C:nucleus"/>
    <property type="evidence" value="ECO:0007669"/>
    <property type="project" value="TreeGrafter"/>
</dbReference>
<dbReference type="InterPro" id="IPR050135">
    <property type="entry name" value="dGTPase-like"/>
</dbReference>
<proteinExistence type="predicted"/>
<name>A0A8S3VP66_MYTED</name>
<dbReference type="SUPFAM" id="SSF109604">
    <property type="entry name" value="HD-domain/PDEase-like"/>
    <property type="match status" value="1"/>
</dbReference>
<dbReference type="InterPro" id="IPR036691">
    <property type="entry name" value="Endo/exonu/phosph_ase_sf"/>
</dbReference>
<dbReference type="EMBL" id="CAJPWZ010003321">
    <property type="protein sequence ID" value="CAG2257127.1"/>
    <property type="molecule type" value="Genomic_DNA"/>
</dbReference>
<dbReference type="GO" id="GO:0006203">
    <property type="term" value="P:dGTP catabolic process"/>
    <property type="evidence" value="ECO:0007669"/>
    <property type="project" value="TreeGrafter"/>
</dbReference>
<feature type="domain" description="Endonuclease/exonuclease/phosphatase" evidence="1">
    <location>
        <begin position="12"/>
        <end position="240"/>
    </location>
</feature>
<dbReference type="OrthoDB" id="9991235at2759"/>
<dbReference type="Gene3D" id="1.10.3210.10">
    <property type="entry name" value="Hypothetical protein af1432"/>
    <property type="match status" value="1"/>
</dbReference>
<dbReference type="Gene3D" id="3.60.10.10">
    <property type="entry name" value="Endonuclease/exonuclease/phosphatase"/>
    <property type="match status" value="1"/>
</dbReference>
<keyword evidence="3" id="KW-1185">Reference proteome</keyword>
<dbReference type="PANTHER" id="PTHR11373">
    <property type="entry name" value="DEOXYNUCLEOSIDE TRIPHOSPHATE TRIPHOSPHOHYDROLASE"/>
    <property type="match status" value="1"/>
</dbReference>
<evidence type="ECO:0000313" key="3">
    <source>
        <dbReference type="Proteomes" id="UP000683360"/>
    </source>
</evidence>
<dbReference type="Proteomes" id="UP000683360">
    <property type="component" value="Unassembled WGS sequence"/>
</dbReference>
<dbReference type="Pfam" id="PF03372">
    <property type="entry name" value="Exo_endo_phos"/>
    <property type="match status" value="1"/>
</dbReference>
<dbReference type="Gene3D" id="3.30.70.2760">
    <property type="match status" value="1"/>
</dbReference>
<accession>A0A8S3VP66</accession>
<organism evidence="2 3">
    <name type="scientific">Mytilus edulis</name>
    <name type="common">Blue mussel</name>
    <dbReference type="NCBI Taxonomy" id="6550"/>
    <lineage>
        <taxon>Eukaryota</taxon>
        <taxon>Metazoa</taxon>
        <taxon>Spiralia</taxon>
        <taxon>Lophotrochozoa</taxon>
        <taxon>Mollusca</taxon>
        <taxon>Bivalvia</taxon>
        <taxon>Autobranchia</taxon>
        <taxon>Pteriomorphia</taxon>
        <taxon>Mytilida</taxon>
        <taxon>Mytiloidea</taxon>
        <taxon>Mytilidae</taxon>
        <taxon>Mytilinae</taxon>
        <taxon>Mytilus</taxon>
    </lineage>
</organism>
<comment type="caution">
    <text evidence="2">The sequence shown here is derived from an EMBL/GenBank/DDBJ whole genome shotgun (WGS) entry which is preliminary data.</text>
</comment>
<evidence type="ECO:0000259" key="1">
    <source>
        <dbReference type="Pfam" id="PF03372"/>
    </source>
</evidence>
<evidence type="ECO:0000313" key="2">
    <source>
        <dbReference type="EMBL" id="CAG2257127.1"/>
    </source>
</evidence>
<keyword evidence="2" id="KW-0378">Hydrolase</keyword>
<dbReference type="SUPFAM" id="SSF56219">
    <property type="entry name" value="DNase I-like"/>
    <property type="match status" value="1"/>
</dbReference>
<sequence length="606" mass="69923">MLGGLFSGDIDKTQDKTFIDSISKYDLAFLVETHVGYNSNIKNVGPFNYYPVCRPITKANNRYYGGIAILRKPHIKDHVKILKNSNTDYQWVKLEKKFFGFHRDLYICVIYYPPVTSTYTKKGDIELFECLENDITLFCKDADILLCGDFNARAGSHPDLIIQDEIDFLPLYNSYPLDKNIMLRKNRDKKLDCRGKDLCEFCISHQLRILNGRTLGDLNGNYTCYTPNGASVVDYSIVSESALDYILYFRVAEFVPTLSDCHCKIEWEMSAQFSANLRDDCVDHDLHTMPSRYMWSENSATVFQEALTSPSIVANKRNEIDVDKMDYFARDCHGLGMKSNFDHLRYISQCRVMFSSDKPDETTIAVRDKEEYNLYELFHTRIGLFRRAYYHKVTKAIEIMFTDVLVKANDHLLFKNNSGKTVKMSEAWEHPEVYEKLTDSVFDEILMKEDSDKQLEIAKELINNVYKRKLYSLVDETSPVTKIENQKETMEKLLIQTGLSEDDFSVQKVTYSCGMGPRNPITSVYFYTKDNDTDCFPKPKKPSLFLPQTFEEEILRVYSKNEAKIKVLRKETAKCLIKVGLESAKNSAIDSLHQDNDASNDEVNAS</sequence>
<protein>
    <submittedName>
        <fullName evidence="2">SAMHD1</fullName>
        <ecNumber evidence="2">3.1.5.-</ecNumber>
    </submittedName>
</protein>
<reference evidence="2" key="1">
    <citation type="submission" date="2021-03" db="EMBL/GenBank/DDBJ databases">
        <authorList>
            <person name="Bekaert M."/>
        </authorList>
    </citation>
    <scope>NUCLEOTIDE SEQUENCE</scope>
</reference>
<dbReference type="PANTHER" id="PTHR11373:SF4">
    <property type="entry name" value="DEOXYNUCLEOSIDE TRIPHOSPHATE TRIPHOSPHOHYDROLASE SAMHD1"/>
    <property type="match status" value="1"/>
</dbReference>
<dbReference type="EC" id="3.1.5.-" evidence="2"/>
<dbReference type="AlphaFoldDB" id="A0A8S3VP66"/>